<dbReference type="InterPro" id="IPR050765">
    <property type="entry name" value="Riboflavin_Biosynth_HTPR"/>
</dbReference>
<comment type="cofactor">
    <cofactor evidence="15 18">
        <name>Zn(2+)</name>
        <dbReference type="ChEBI" id="CHEBI:29105"/>
    </cofactor>
    <text evidence="15 18">Binds 1 zinc ion.</text>
</comment>
<feature type="binding site" evidence="17">
    <location>
        <position position="203"/>
    </location>
    <ligand>
        <name>substrate</name>
    </ligand>
</feature>
<evidence type="ECO:0000256" key="7">
    <source>
        <dbReference type="ARBA" id="ARBA00022723"/>
    </source>
</evidence>
<evidence type="ECO:0000256" key="12">
    <source>
        <dbReference type="ARBA" id="ARBA00023268"/>
    </source>
</evidence>
<comment type="function">
    <text evidence="1 15">Converts 2,5-diamino-6-(ribosylamino)-4(3h)-pyrimidinone 5'-phosphate into 5-amino-6-(ribosylamino)-2,4(1h,3h)-pyrimidinedione 5'-phosphate.</text>
</comment>
<keyword evidence="21" id="KW-1185">Reference proteome</keyword>
<dbReference type="GO" id="GO:0050661">
    <property type="term" value="F:NADP binding"/>
    <property type="evidence" value="ECO:0007669"/>
    <property type="project" value="InterPro"/>
</dbReference>
<name>A0A8A0RML0_9FIRM</name>
<dbReference type="FunFam" id="3.40.140.10:FF:000025">
    <property type="entry name" value="Riboflavin biosynthesis protein RibD"/>
    <property type="match status" value="1"/>
</dbReference>
<dbReference type="InterPro" id="IPR016193">
    <property type="entry name" value="Cytidine_deaminase-like"/>
</dbReference>
<dbReference type="Pfam" id="PF01872">
    <property type="entry name" value="RibD_C"/>
    <property type="match status" value="1"/>
</dbReference>
<dbReference type="NCBIfam" id="TIGR00326">
    <property type="entry name" value="eubact_ribD"/>
    <property type="match status" value="1"/>
</dbReference>
<keyword evidence="8 15" id="KW-0378">Hydrolase</keyword>
<dbReference type="PROSITE" id="PS51747">
    <property type="entry name" value="CYT_DCMP_DEAMINASES_2"/>
    <property type="match status" value="1"/>
</dbReference>
<feature type="binding site" evidence="17">
    <location>
        <position position="153"/>
    </location>
    <ligand>
        <name>NADP(+)</name>
        <dbReference type="ChEBI" id="CHEBI:58349"/>
    </ligand>
</feature>
<feature type="binding site" evidence="17">
    <location>
        <position position="183"/>
    </location>
    <ligand>
        <name>substrate</name>
    </ligand>
</feature>
<feature type="binding site" evidence="17">
    <location>
        <position position="167"/>
    </location>
    <ligand>
        <name>substrate</name>
    </ligand>
</feature>
<comment type="similarity">
    <text evidence="4 15">In the N-terminal section; belongs to the cytidine and deoxycytidylate deaminase family.</text>
</comment>
<feature type="binding site" evidence="18">
    <location>
        <position position="74"/>
    </location>
    <ligand>
        <name>Zn(2+)</name>
        <dbReference type="ChEBI" id="CHEBI:29105"/>
        <note>catalytic</note>
    </ligand>
</feature>
<evidence type="ECO:0000256" key="8">
    <source>
        <dbReference type="ARBA" id="ARBA00022801"/>
    </source>
</evidence>
<evidence type="ECO:0000256" key="17">
    <source>
        <dbReference type="PIRSR" id="PIRSR006769-2"/>
    </source>
</evidence>
<dbReference type="CDD" id="cd01284">
    <property type="entry name" value="Riboflavin_deaminase-reductase"/>
    <property type="match status" value="1"/>
</dbReference>
<evidence type="ECO:0000256" key="10">
    <source>
        <dbReference type="ARBA" id="ARBA00022857"/>
    </source>
</evidence>
<feature type="binding site" evidence="17">
    <location>
        <position position="195"/>
    </location>
    <ligand>
        <name>NADP(+)</name>
        <dbReference type="ChEBI" id="CHEBI:58349"/>
    </ligand>
</feature>
<feature type="binding site" evidence="17">
    <location>
        <position position="169"/>
    </location>
    <ligand>
        <name>NADP(+)</name>
        <dbReference type="ChEBI" id="CHEBI:58349"/>
    </ligand>
</feature>
<feature type="active site" description="Proton donor" evidence="16">
    <location>
        <position position="51"/>
    </location>
</feature>
<evidence type="ECO:0000256" key="9">
    <source>
        <dbReference type="ARBA" id="ARBA00022833"/>
    </source>
</evidence>
<feature type="binding site" evidence="17">
    <location>
        <position position="199"/>
    </location>
    <ligand>
        <name>NADP(+)</name>
        <dbReference type="ChEBI" id="CHEBI:58349"/>
    </ligand>
</feature>
<gene>
    <name evidence="20" type="primary">ribD_2</name>
    <name evidence="20" type="ORF">H0A61_01481</name>
</gene>
<feature type="binding site" evidence="17">
    <location>
        <position position="294"/>
    </location>
    <ligand>
        <name>substrate</name>
    </ligand>
</feature>
<keyword evidence="6 15" id="KW-0686">Riboflavin biosynthesis</keyword>
<evidence type="ECO:0000256" key="4">
    <source>
        <dbReference type="ARBA" id="ARBA00005259"/>
    </source>
</evidence>
<dbReference type="InterPro" id="IPR002734">
    <property type="entry name" value="RibDG_C"/>
</dbReference>
<dbReference type="PANTHER" id="PTHR38011">
    <property type="entry name" value="DIHYDROFOLATE REDUCTASE FAMILY PROTEIN (AFU_ORTHOLOGUE AFUA_8G06820)"/>
    <property type="match status" value="1"/>
</dbReference>
<evidence type="ECO:0000313" key="20">
    <source>
        <dbReference type="EMBL" id="QSQ09122.1"/>
    </source>
</evidence>
<dbReference type="InterPro" id="IPR024072">
    <property type="entry name" value="DHFR-like_dom_sf"/>
</dbReference>
<dbReference type="PROSITE" id="PS00903">
    <property type="entry name" value="CYT_DCMP_DEAMINASES_1"/>
    <property type="match status" value="1"/>
</dbReference>
<evidence type="ECO:0000259" key="19">
    <source>
        <dbReference type="PROSITE" id="PS51747"/>
    </source>
</evidence>
<dbReference type="InterPro" id="IPR011549">
    <property type="entry name" value="RibD_C"/>
</dbReference>
<feature type="binding site" evidence="18">
    <location>
        <position position="83"/>
    </location>
    <ligand>
        <name>Zn(2+)</name>
        <dbReference type="ChEBI" id="CHEBI:29105"/>
        <note>catalytic</note>
    </ligand>
</feature>
<dbReference type="SUPFAM" id="SSF53927">
    <property type="entry name" value="Cytidine deaminase-like"/>
    <property type="match status" value="1"/>
</dbReference>
<evidence type="ECO:0000256" key="15">
    <source>
        <dbReference type="PIRNR" id="PIRNR006769"/>
    </source>
</evidence>
<keyword evidence="9 15" id="KW-0862">Zinc</keyword>
<dbReference type="UniPathway" id="UPA00275">
    <property type="reaction ID" value="UER00401"/>
</dbReference>
<keyword evidence="12" id="KW-0511">Multifunctional enzyme</keyword>
<dbReference type="GO" id="GO:0008703">
    <property type="term" value="F:5-amino-6-(5-phosphoribosylamino)uracil reductase activity"/>
    <property type="evidence" value="ECO:0007669"/>
    <property type="project" value="UniProtKB-EC"/>
</dbReference>
<feature type="binding site" evidence="18">
    <location>
        <position position="49"/>
    </location>
    <ligand>
        <name>Zn(2+)</name>
        <dbReference type="ChEBI" id="CHEBI:29105"/>
        <note>catalytic</note>
    </ligand>
</feature>
<feature type="binding site" evidence="17">
    <location>
        <position position="222"/>
    </location>
    <ligand>
        <name>NADP(+)</name>
        <dbReference type="ChEBI" id="CHEBI:58349"/>
    </ligand>
</feature>
<proteinExistence type="inferred from homology"/>
<dbReference type="EMBL" id="CP059066">
    <property type="protein sequence ID" value="QSQ09122.1"/>
    <property type="molecule type" value="Genomic_DNA"/>
</dbReference>
<dbReference type="EC" id="1.1.1.193" evidence="15"/>
<evidence type="ECO:0000256" key="16">
    <source>
        <dbReference type="PIRSR" id="PIRSR006769-1"/>
    </source>
</evidence>
<dbReference type="InterPro" id="IPR004794">
    <property type="entry name" value="Eubact_RibD"/>
</dbReference>
<dbReference type="KEGG" id="kme:H0A61_01481"/>
<dbReference type="RefSeq" id="WP_206709311.1">
    <property type="nucleotide sequence ID" value="NZ_CP059066.1"/>
</dbReference>
<organism evidence="20 21">
    <name type="scientific">Koleobacter methoxysyntrophicus</name>
    <dbReference type="NCBI Taxonomy" id="2751313"/>
    <lineage>
        <taxon>Bacteria</taxon>
        <taxon>Bacillati</taxon>
        <taxon>Bacillota</taxon>
        <taxon>Clostridia</taxon>
        <taxon>Koleobacterales</taxon>
        <taxon>Koleobacteraceae</taxon>
        <taxon>Koleobacter</taxon>
    </lineage>
</organism>
<evidence type="ECO:0000256" key="3">
    <source>
        <dbReference type="ARBA" id="ARBA00004910"/>
    </source>
</evidence>
<evidence type="ECO:0000256" key="13">
    <source>
        <dbReference type="ARBA" id="ARBA00049861"/>
    </source>
</evidence>
<keyword evidence="7 15" id="KW-0479">Metal-binding</keyword>
<dbReference type="PANTHER" id="PTHR38011:SF7">
    <property type="entry name" value="2,5-DIAMINO-6-RIBOSYLAMINO-4(3H)-PYRIMIDINONE 5'-PHOSPHATE REDUCTASE"/>
    <property type="match status" value="1"/>
</dbReference>
<evidence type="ECO:0000256" key="14">
    <source>
        <dbReference type="ARBA" id="ARBA00049886"/>
    </source>
</evidence>
<comment type="catalytic activity">
    <reaction evidence="14 15">
        <text>2,5-diamino-6-hydroxy-4-(5-phosphoribosylamino)-pyrimidine + H2O + H(+) = 5-amino-6-(5-phospho-D-ribosylamino)uracil + NH4(+)</text>
        <dbReference type="Rhea" id="RHEA:21868"/>
        <dbReference type="ChEBI" id="CHEBI:15377"/>
        <dbReference type="ChEBI" id="CHEBI:15378"/>
        <dbReference type="ChEBI" id="CHEBI:28938"/>
        <dbReference type="ChEBI" id="CHEBI:58453"/>
        <dbReference type="ChEBI" id="CHEBI:58614"/>
        <dbReference type="EC" id="3.5.4.26"/>
    </reaction>
</comment>
<protein>
    <recommendedName>
        <fullName evidence="15">Riboflavin biosynthesis protein RibD</fullName>
    </recommendedName>
    <domain>
        <recommendedName>
            <fullName evidence="15">Diaminohydroxyphosphoribosylaminopyrimidine deaminase</fullName>
            <shortName evidence="15">DRAP deaminase</shortName>
            <ecNumber evidence="15">3.5.4.26</ecNumber>
        </recommendedName>
        <alternativeName>
            <fullName evidence="15">Riboflavin-specific deaminase</fullName>
        </alternativeName>
    </domain>
    <domain>
        <recommendedName>
            <fullName evidence="15">5-amino-6-(5-phosphoribosylamino)uracil reductase</fullName>
            <ecNumber evidence="15">1.1.1.193</ecNumber>
        </recommendedName>
        <alternativeName>
            <fullName evidence="15">HTP reductase</fullName>
        </alternativeName>
    </domain>
</protein>
<dbReference type="Proteomes" id="UP000662904">
    <property type="component" value="Chromosome"/>
</dbReference>
<dbReference type="InterPro" id="IPR016192">
    <property type="entry name" value="APOBEC/CMP_deaminase_Zn-bd"/>
</dbReference>
<accession>A0A8A0RML0</accession>
<sequence>MDVQYMKKAVELAKKGWGKTRPNPLVGAVIVKDGKILAEGFHSAYGGDHAEVDALKKIEFQGEGATLYVNLEPCSHYGKTPPCTEAIIRSGIKKVVMAMKDPNPLVAGRGMNLLKEHGIEVISGVLEKEARQLNEIFIKYITTQKPFCIMKMAMTLDGKIATVNGDSKWITAEDSREYVHQIRNRVSAIMVGVSTVVKDNPRLNTRIKGIEANQPVRVIVDSRLRIPLDSIVVETAWKQPTIVATTEMAPEKNIRQLEAKKVEVLILPDKNGRVDLQQLMIRLGKKQIDSVLLEGGGTLNYSALESGIVDKVIAFIAPKILGGSNAITPVEGKGKSFVKEAFGIQNLTLRSFQKDILIEGYIEGKD</sequence>
<comment type="catalytic activity">
    <reaction evidence="13 15">
        <text>5-amino-6-(5-phospho-D-ribitylamino)uracil + NADP(+) = 5-amino-6-(5-phospho-D-ribosylamino)uracil + NADPH + H(+)</text>
        <dbReference type="Rhea" id="RHEA:17845"/>
        <dbReference type="ChEBI" id="CHEBI:15378"/>
        <dbReference type="ChEBI" id="CHEBI:57783"/>
        <dbReference type="ChEBI" id="CHEBI:58349"/>
        <dbReference type="ChEBI" id="CHEBI:58421"/>
        <dbReference type="ChEBI" id="CHEBI:58453"/>
        <dbReference type="EC" id="1.1.1.193"/>
    </reaction>
</comment>
<feature type="binding site" evidence="17">
    <location>
        <position position="206"/>
    </location>
    <ligand>
        <name>substrate</name>
    </ligand>
</feature>
<evidence type="ECO:0000256" key="1">
    <source>
        <dbReference type="ARBA" id="ARBA00002151"/>
    </source>
</evidence>
<keyword evidence="11 15" id="KW-0560">Oxidoreductase</keyword>
<dbReference type="Pfam" id="PF00383">
    <property type="entry name" value="dCMP_cyt_deam_1"/>
    <property type="match status" value="1"/>
</dbReference>
<keyword evidence="10 15" id="KW-0521">NADP</keyword>
<dbReference type="NCBIfam" id="TIGR00227">
    <property type="entry name" value="ribD_Cterm"/>
    <property type="match status" value="1"/>
</dbReference>
<evidence type="ECO:0000256" key="5">
    <source>
        <dbReference type="ARBA" id="ARBA00007417"/>
    </source>
</evidence>
<comment type="pathway">
    <text evidence="3 15">Cofactor biosynthesis; riboflavin biosynthesis; 5-amino-6-(D-ribitylamino)uracil from GTP: step 3/4.</text>
</comment>
<evidence type="ECO:0000256" key="18">
    <source>
        <dbReference type="PIRSR" id="PIRSR006769-3"/>
    </source>
</evidence>
<comment type="pathway">
    <text evidence="2 15">Cofactor biosynthesis; riboflavin biosynthesis; 5-amino-6-(D-ribitylamino)uracil from GTP: step 2/4.</text>
</comment>
<evidence type="ECO:0000313" key="21">
    <source>
        <dbReference type="Proteomes" id="UP000662904"/>
    </source>
</evidence>
<reference evidence="20" key="1">
    <citation type="submission" date="2020-07" db="EMBL/GenBank/DDBJ databases">
        <title>Koleobacter methoxysyntrophicus gen. nov., sp. nov., a novel anaerobic bacterium isolated from deep subsurface oil field and proposal of Koleobacterales ord. nov. in the phylum Firmicutes.</title>
        <authorList>
            <person name="Sakamoto S."/>
            <person name="Tamaki H."/>
        </authorList>
    </citation>
    <scope>NUCLEOTIDE SEQUENCE</scope>
    <source>
        <strain evidence="20">NRmbB1</strain>
    </source>
</reference>
<dbReference type="Gene3D" id="3.40.430.10">
    <property type="entry name" value="Dihydrofolate Reductase, subunit A"/>
    <property type="match status" value="1"/>
</dbReference>
<dbReference type="EC" id="3.5.4.26" evidence="15"/>
<feature type="binding site" evidence="17">
    <location>
        <begin position="296"/>
        <end position="302"/>
    </location>
    <ligand>
        <name>NADP(+)</name>
        <dbReference type="ChEBI" id="CHEBI:58349"/>
    </ligand>
</feature>
<dbReference type="Gene3D" id="3.40.140.10">
    <property type="entry name" value="Cytidine Deaminase, domain 2"/>
    <property type="match status" value="1"/>
</dbReference>
<dbReference type="GO" id="GO:0009231">
    <property type="term" value="P:riboflavin biosynthetic process"/>
    <property type="evidence" value="ECO:0007669"/>
    <property type="project" value="UniProtKB-UniPathway"/>
</dbReference>
<dbReference type="GO" id="GO:0008835">
    <property type="term" value="F:diaminohydroxyphosphoribosylaminopyrimidine deaminase activity"/>
    <property type="evidence" value="ECO:0007669"/>
    <property type="project" value="UniProtKB-EC"/>
</dbReference>
<evidence type="ECO:0000256" key="11">
    <source>
        <dbReference type="ARBA" id="ARBA00023002"/>
    </source>
</evidence>
<feature type="domain" description="CMP/dCMP-type deaminase" evidence="19">
    <location>
        <begin position="1"/>
        <end position="112"/>
    </location>
</feature>
<evidence type="ECO:0000256" key="2">
    <source>
        <dbReference type="ARBA" id="ARBA00004882"/>
    </source>
</evidence>
<dbReference type="GO" id="GO:0008270">
    <property type="term" value="F:zinc ion binding"/>
    <property type="evidence" value="ECO:0007669"/>
    <property type="project" value="InterPro"/>
</dbReference>
<dbReference type="AlphaFoldDB" id="A0A8A0RML0"/>
<comment type="similarity">
    <text evidence="5 15">In the C-terminal section; belongs to the HTP reductase family.</text>
</comment>
<dbReference type="SUPFAM" id="SSF53597">
    <property type="entry name" value="Dihydrofolate reductase-like"/>
    <property type="match status" value="1"/>
</dbReference>
<evidence type="ECO:0000256" key="6">
    <source>
        <dbReference type="ARBA" id="ARBA00022619"/>
    </source>
</evidence>
<dbReference type="PIRSF" id="PIRSF006769">
    <property type="entry name" value="RibD"/>
    <property type="match status" value="1"/>
</dbReference>
<dbReference type="InterPro" id="IPR002125">
    <property type="entry name" value="CMP_dCMP_dom"/>
</dbReference>